<dbReference type="EMBL" id="DWXZ01000027">
    <property type="protein sequence ID" value="HJB36769.1"/>
    <property type="molecule type" value="Genomic_DNA"/>
</dbReference>
<keyword evidence="1" id="KW-0812">Transmembrane</keyword>
<keyword evidence="1" id="KW-0472">Membrane</keyword>
<comment type="caution">
    <text evidence="2">The sequence shown here is derived from an EMBL/GenBank/DDBJ whole genome shotgun (WGS) entry which is preliminary data.</text>
</comment>
<evidence type="ECO:0000313" key="3">
    <source>
        <dbReference type="Proteomes" id="UP000824214"/>
    </source>
</evidence>
<keyword evidence="1" id="KW-1133">Transmembrane helix</keyword>
<feature type="transmembrane region" description="Helical" evidence="1">
    <location>
        <begin position="182"/>
        <end position="206"/>
    </location>
</feature>
<feature type="transmembrane region" description="Helical" evidence="1">
    <location>
        <begin position="117"/>
        <end position="136"/>
    </location>
</feature>
<proteinExistence type="predicted"/>
<dbReference type="AlphaFoldDB" id="A0A9D2RYL4"/>
<reference evidence="2" key="1">
    <citation type="journal article" date="2021" name="PeerJ">
        <title>Extensive microbial diversity within the chicken gut microbiome revealed by metagenomics and culture.</title>
        <authorList>
            <person name="Gilroy R."/>
            <person name="Ravi A."/>
            <person name="Getino M."/>
            <person name="Pursley I."/>
            <person name="Horton D.L."/>
            <person name="Alikhan N.F."/>
            <person name="Baker D."/>
            <person name="Gharbi K."/>
            <person name="Hall N."/>
            <person name="Watson M."/>
            <person name="Adriaenssens E.M."/>
            <person name="Foster-Nyarko E."/>
            <person name="Jarju S."/>
            <person name="Secka A."/>
            <person name="Antonio M."/>
            <person name="Oren A."/>
            <person name="Chaudhuri R.R."/>
            <person name="La Ragione R."/>
            <person name="Hildebrand F."/>
            <person name="Pallen M.J."/>
        </authorList>
    </citation>
    <scope>NUCLEOTIDE SEQUENCE</scope>
    <source>
        <strain evidence="2">ChiBcolR8-3208</strain>
    </source>
</reference>
<feature type="transmembrane region" description="Helical" evidence="1">
    <location>
        <begin position="12"/>
        <end position="33"/>
    </location>
</feature>
<evidence type="ECO:0008006" key="4">
    <source>
        <dbReference type="Google" id="ProtNLM"/>
    </source>
</evidence>
<protein>
    <recommendedName>
        <fullName evidence="4">ABC-2 family transporter protein</fullName>
    </recommendedName>
</protein>
<accession>A0A9D2RYL4</accession>
<name>A0A9D2RYL4_9FIRM</name>
<evidence type="ECO:0000256" key="1">
    <source>
        <dbReference type="SAM" id="Phobius"/>
    </source>
</evidence>
<organism evidence="2 3">
    <name type="scientific">Candidatus Acutalibacter ornithocaccae</name>
    <dbReference type="NCBI Taxonomy" id="2838416"/>
    <lineage>
        <taxon>Bacteria</taxon>
        <taxon>Bacillati</taxon>
        <taxon>Bacillota</taxon>
        <taxon>Clostridia</taxon>
        <taxon>Eubacteriales</taxon>
        <taxon>Acutalibacteraceae</taxon>
        <taxon>Acutalibacter</taxon>
    </lineage>
</organism>
<feature type="transmembrane region" description="Helical" evidence="1">
    <location>
        <begin position="39"/>
        <end position="62"/>
    </location>
</feature>
<dbReference type="Proteomes" id="UP000824214">
    <property type="component" value="Unassembled WGS sequence"/>
</dbReference>
<evidence type="ECO:0000313" key="2">
    <source>
        <dbReference type="EMBL" id="HJB36769.1"/>
    </source>
</evidence>
<gene>
    <name evidence="2" type="ORF">H9942_01715</name>
</gene>
<feature type="transmembrane region" description="Helical" evidence="1">
    <location>
        <begin position="83"/>
        <end position="105"/>
    </location>
</feature>
<reference evidence="2" key="2">
    <citation type="submission" date="2021-04" db="EMBL/GenBank/DDBJ databases">
        <authorList>
            <person name="Gilroy R."/>
        </authorList>
    </citation>
    <scope>NUCLEOTIDE SEQUENCE</scope>
    <source>
        <strain evidence="2">ChiBcolR8-3208</strain>
    </source>
</reference>
<sequence>MRRLLLELKIAGINFPLVTAALSLALVLFAALAGELLDFAPIAFEVVFPLYAAIAVGEWARFRSDAAFEAIAAQSPARFPWMLCRFFAVFAAVSLFALATMLAAAWVRPGLAWGEMLLLYLPTAFFLASVAALVGGLSPQEHLPTLVCGLLWLVALLTRSLLRLPGVEYVYPFLRFAGDQHGVWLWSKAALAGIGLLLWAALGLLAEKPPKAGPAFTTPLHKPGKV</sequence>
<feature type="transmembrane region" description="Helical" evidence="1">
    <location>
        <begin position="143"/>
        <end position="162"/>
    </location>
</feature>